<keyword evidence="2" id="KW-1185">Reference proteome</keyword>
<dbReference type="SUPFAM" id="SSF57850">
    <property type="entry name" value="RING/U-box"/>
    <property type="match status" value="1"/>
</dbReference>
<reference evidence="2" key="1">
    <citation type="submission" date="2022-10" db="EMBL/GenBank/DDBJ databases">
        <title>Genome assembly of Pristionchus species.</title>
        <authorList>
            <person name="Yoshida K."/>
            <person name="Sommer R.J."/>
        </authorList>
    </citation>
    <scope>NUCLEOTIDE SEQUENCE [LARGE SCALE GENOMIC DNA]</scope>
    <source>
        <strain evidence="2">RS5460</strain>
    </source>
</reference>
<accession>A0AAN5IEE9</accession>
<feature type="non-terminal residue" evidence="1">
    <location>
        <position position="93"/>
    </location>
</feature>
<evidence type="ECO:0000313" key="2">
    <source>
        <dbReference type="Proteomes" id="UP001328107"/>
    </source>
</evidence>
<feature type="non-terminal residue" evidence="1">
    <location>
        <position position="1"/>
    </location>
</feature>
<name>A0AAN5IEE9_9BILA</name>
<proteinExistence type="predicted"/>
<sequence>NQMLMSHPFAMHWFVSTIPDFSNVFHCFGCQTKSLFPCFSLACEGKPRMHHFCRKCALQDDERLDFSCPACLLRVEVDKSKAGIVEQLVEDSV</sequence>
<comment type="caution">
    <text evidence="1">The sequence shown here is derived from an EMBL/GenBank/DDBJ whole genome shotgun (WGS) entry which is preliminary data.</text>
</comment>
<gene>
    <name evidence="1" type="ORF">PMAYCL1PPCAC_31185</name>
</gene>
<protein>
    <submittedName>
        <fullName evidence="1">Uncharacterized protein</fullName>
    </submittedName>
</protein>
<dbReference type="EMBL" id="BTRK01000006">
    <property type="protein sequence ID" value="GMR60990.1"/>
    <property type="molecule type" value="Genomic_DNA"/>
</dbReference>
<evidence type="ECO:0000313" key="1">
    <source>
        <dbReference type="EMBL" id="GMR60990.1"/>
    </source>
</evidence>
<dbReference type="AlphaFoldDB" id="A0AAN5IEE9"/>
<organism evidence="1 2">
    <name type="scientific">Pristionchus mayeri</name>
    <dbReference type="NCBI Taxonomy" id="1317129"/>
    <lineage>
        <taxon>Eukaryota</taxon>
        <taxon>Metazoa</taxon>
        <taxon>Ecdysozoa</taxon>
        <taxon>Nematoda</taxon>
        <taxon>Chromadorea</taxon>
        <taxon>Rhabditida</taxon>
        <taxon>Rhabditina</taxon>
        <taxon>Diplogasteromorpha</taxon>
        <taxon>Diplogasteroidea</taxon>
        <taxon>Neodiplogasteridae</taxon>
        <taxon>Pristionchus</taxon>
    </lineage>
</organism>
<dbReference type="Proteomes" id="UP001328107">
    <property type="component" value="Unassembled WGS sequence"/>
</dbReference>